<dbReference type="STRING" id="1341181.FLJC2902T_05390"/>
<dbReference type="Proteomes" id="UP000018004">
    <property type="component" value="Unassembled WGS sequence"/>
</dbReference>
<feature type="signal peptide" evidence="1">
    <location>
        <begin position="1"/>
        <end position="17"/>
    </location>
</feature>
<comment type="caution">
    <text evidence="2">The sequence shown here is derived from an EMBL/GenBank/DDBJ whole genome shotgun (WGS) entry which is preliminary data.</text>
</comment>
<protein>
    <recommendedName>
        <fullName evidence="4">Macroglobulin domain-containing protein</fullName>
    </recommendedName>
</protein>
<dbReference type="RefSeq" id="WP_023578224.1">
    <property type="nucleotide sequence ID" value="NZ_AVGG01000001.1"/>
</dbReference>
<name>V6SV46_9FLAO</name>
<dbReference type="eggNOG" id="COG1629">
    <property type="taxonomic scope" value="Bacteria"/>
</dbReference>
<accession>V6SV46</accession>
<evidence type="ECO:0000313" key="3">
    <source>
        <dbReference type="Proteomes" id="UP000018004"/>
    </source>
</evidence>
<evidence type="ECO:0008006" key="4">
    <source>
        <dbReference type="Google" id="ProtNLM"/>
    </source>
</evidence>
<keyword evidence="3" id="KW-1185">Reference proteome</keyword>
<dbReference type="AlphaFoldDB" id="V6SV46"/>
<reference evidence="2 3" key="1">
    <citation type="submission" date="2013-08" db="EMBL/GenBank/DDBJ databases">
        <title>Flavobacterium limnosediminis JC2902 genome sequencing.</title>
        <authorList>
            <person name="Lee K."/>
            <person name="Yi H."/>
            <person name="Park S."/>
            <person name="Chun J."/>
        </authorList>
    </citation>
    <scope>NUCLEOTIDE SEQUENCE [LARGE SCALE GENOMIC DNA]</scope>
    <source>
        <strain evidence="2 3">JC2902</strain>
    </source>
</reference>
<feature type="chain" id="PRO_5005376937" description="Macroglobulin domain-containing protein" evidence="1">
    <location>
        <begin position="18"/>
        <end position="769"/>
    </location>
</feature>
<organism evidence="2 3">
    <name type="scientific">Flavobacterium limnosediminis JC2902</name>
    <dbReference type="NCBI Taxonomy" id="1341181"/>
    <lineage>
        <taxon>Bacteria</taxon>
        <taxon>Pseudomonadati</taxon>
        <taxon>Bacteroidota</taxon>
        <taxon>Flavobacteriia</taxon>
        <taxon>Flavobacteriales</taxon>
        <taxon>Flavobacteriaceae</taxon>
        <taxon>Flavobacterium</taxon>
    </lineage>
</organism>
<dbReference type="Gene3D" id="2.60.40.1930">
    <property type="match status" value="1"/>
</dbReference>
<dbReference type="OrthoDB" id="679547at2"/>
<gene>
    <name evidence="2" type="ORF">FLJC2902T_05390</name>
</gene>
<proteinExistence type="predicted"/>
<evidence type="ECO:0000256" key="1">
    <source>
        <dbReference type="SAM" id="SignalP"/>
    </source>
</evidence>
<dbReference type="EMBL" id="AVGG01000001">
    <property type="protein sequence ID" value="ESU30047.1"/>
    <property type="molecule type" value="Genomic_DNA"/>
</dbReference>
<dbReference type="PATRIC" id="fig|1341181.4.peg.535"/>
<evidence type="ECO:0000313" key="2">
    <source>
        <dbReference type="EMBL" id="ESU30047.1"/>
    </source>
</evidence>
<sequence>MAKFCVCIILFAYSAFAQEHFKNKIVEPLQKNNLYFEKAFVHTNKTTYLDDDVIWFQAYVADNNNLPSNKTTLLYVNLTDSAGQVIDSKNIFISNGIGVGEFDIANINGSGQYFIQAYTNNMRNFGDANFFIKEINVIKEPSITDKSNRNEYDIQFFPESGYLLDDTENVLGIKLLTNGSGTDFTGRIINSKNQEITRFKNEYSGLSSCKFKHTSGESYQAIIETNDTIIKLKIPDNEKRELLLSVDNSNQQQLTIELKAPEKLLQELNKHNFTLLFHQNHTIIDYFQIDPKSMINKKLEIDKQHLKNGVNTITLFKNYEPIAERKFYVDNQLNELTVTLEKDHSKNDSIVCNLKILNKNKPLKSKLSISVLPESTANFNETTTIKSAFLLTPYVTGYIENPAYYFDPKNQKRLEHLDLLLLTQGFVRYSFAEMITAFNPKPAYEFESGFKLKGAVSPLATNYLGLIAKNNTLIQKIYLKNDNSFEFNKLLLYKNDAVKISFLSPENEAFQPKNIRLNTIEKSTFPKINRYKISEPKKEPFTEKEYEEYKYYTGIRLNEITIKSKKSSKSSIRWDKLVKKHKSKVFDIGAYYEIEMPEDSRKNNELFMSFLLRNQGIRFVSWKGIENYLEASADTEAFLYVNGKLLTSLELSTLPLKMKDVEAIMKQPFKNYIKYQVFTTEQYNNDIVELFDEFILTNAYDRSKKYYTPAFNHNRPASLMEIDWKTNLTTDYNGRTAFKIAQNNATQKTIFSIQGLSEDGILISEIIVK</sequence>
<keyword evidence="1" id="KW-0732">Signal</keyword>